<comment type="caution">
    <text evidence="1">The sequence shown here is derived from an EMBL/GenBank/DDBJ whole genome shotgun (WGS) entry which is preliminary data.</text>
</comment>
<organism evidence="1 2">
    <name type="scientific">Punica granatum</name>
    <name type="common">Pomegranate</name>
    <dbReference type="NCBI Taxonomy" id="22663"/>
    <lineage>
        <taxon>Eukaryota</taxon>
        <taxon>Viridiplantae</taxon>
        <taxon>Streptophyta</taxon>
        <taxon>Embryophyta</taxon>
        <taxon>Tracheophyta</taxon>
        <taxon>Spermatophyta</taxon>
        <taxon>Magnoliopsida</taxon>
        <taxon>eudicotyledons</taxon>
        <taxon>Gunneridae</taxon>
        <taxon>Pentapetalae</taxon>
        <taxon>rosids</taxon>
        <taxon>malvids</taxon>
        <taxon>Myrtales</taxon>
        <taxon>Lythraceae</taxon>
        <taxon>Punica</taxon>
    </lineage>
</organism>
<proteinExistence type="predicted"/>
<dbReference type="Proteomes" id="UP000233551">
    <property type="component" value="Unassembled WGS sequence"/>
</dbReference>
<evidence type="ECO:0000313" key="1">
    <source>
        <dbReference type="EMBL" id="PKI63214.1"/>
    </source>
</evidence>
<accession>A0A2I0K3U9</accession>
<protein>
    <submittedName>
        <fullName evidence="1">Uncharacterized protein</fullName>
    </submittedName>
</protein>
<dbReference type="EMBL" id="PGOL01000900">
    <property type="protein sequence ID" value="PKI63214.1"/>
    <property type="molecule type" value="Genomic_DNA"/>
</dbReference>
<keyword evidence="2" id="KW-1185">Reference proteome</keyword>
<reference evidence="1 2" key="1">
    <citation type="submission" date="2017-11" db="EMBL/GenBank/DDBJ databases">
        <title>De-novo sequencing of pomegranate (Punica granatum L.) genome.</title>
        <authorList>
            <person name="Akparov Z."/>
            <person name="Amiraslanov A."/>
            <person name="Hajiyeva S."/>
            <person name="Abbasov M."/>
            <person name="Kaur K."/>
            <person name="Hamwieh A."/>
            <person name="Solovyev V."/>
            <person name="Salamov A."/>
            <person name="Braich B."/>
            <person name="Kosarev P."/>
            <person name="Mahmoud A."/>
            <person name="Hajiyev E."/>
            <person name="Babayeva S."/>
            <person name="Izzatullayeva V."/>
            <person name="Mammadov A."/>
            <person name="Mammadov A."/>
            <person name="Sharifova S."/>
            <person name="Ojaghi J."/>
            <person name="Eynullazada K."/>
            <person name="Bayramov B."/>
            <person name="Abdulazimova A."/>
            <person name="Shahmuradov I."/>
        </authorList>
    </citation>
    <scope>NUCLEOTIDE SEQUENCE [LARGE SCALE GENOMIC DNA]</scope>
    <source>
        <strain evidence="2">cv. AG2017</strain>
        <tissue evidence="1">Leaf</tissue>
    </source>
</reference>
<feature type="non-terminal residue" evidence="1">
    <location>
        <position position="156"/>
    </location>
</feature>
<sequence>MNEHRTRHCESLWLNIERDGGPLPHFGTQPLRLSRYSWHHSLPGWLSVRPLDSLLSWLISALLYQHQVPTSKSQLGHTIRRSPPFGLDRPWCVPTLHVNSHCISSLQALCCSLMATAIAGVRWCPLFSASQPPKHGLSSAFVTPSMRPTTLRILSH</sequence>
<dbReference type="AlphaFoldDB" id="A0A2I0K3U9"/>
<gene>
    <name evidence="1" type="ORF">CRG98_016399</name>
</gene>
<name>A0A2I0K3U9_PUNGR</name>
<evidence type="ECO:0000313" key="2">
    <source>
        <dbReference type="Proteomes" id="UP000233551"/>
    </source>
</evidence>